<dbReference type="GO" id="GO:0103118">
    <property type="term" value="F:UDP-3-O-[(3R)-3-hydroxyacyl]-glucosamine N-acyltransferase activity"/>
    <property type="evidence" value="ECO:0007669"/>
    <property type="project" value="UniProtKB-EC"/>
</dbReference>
<dbReference type="InterPro" id="IPR020573">
    <property type="entry name" value="UDP_GlcNAc_AcTrfase_non-rep"/>
</dbReference>
<evidence type="ECO:0000256" key="5">
    <source>
        <dbReference type="ARBA" id="ARBA00023098"/>
    </source>
</evidence>
<feature type="active site" description="Proton acceptor" evidence="7">
    <location>
        <position position="245"/>
    </location>
</feature>
<dbReference type="InterPro" id="IPR007691">
    <property type="entry name" value="LpxD"/>
</dbReference>
<dbReference type="UniPathway" id="UPA00973"/>
<dbReference type="GO" id="GO:0016410">
    <property type="term" value="F:N-acyltransferase activity"/>
    <property type="evidence" value="ECO:0007669"/>
    <property type="project" value="InterPro"/>
</dbReference>
<evidence type="ECO:0000256" key="6">
    <source>
        <dbReference type="ARBA" id="ARBA00023315"/>
    </source>
</evidence>
<proteinExistence type="inferred from homology"/>
<dbReference type="Gene3D" id="2.160.10.10">
    <property type="entry name" value="Hexapeptide repeat proteins"/>
    <property type="match status" value="1"/>
</dbReference>
<comment type="similarity">
    <text evidence="7">Belongs to the transferase hexapeptide repeat family. LpxD subfamily.</text>
</comment>
<accession>A0A0H5E7S8</accession>
<dbReference type="NCBIfam" id="TIGR01853">
    <property type="entry name" value="lipid_A_lpxD"/>
    <property type="match status" value="1"/>
</dbReference>
<evidence type="ECO:0000256" key="4">
    <source>
        <dbReference type="ARBA" id="ARBA00022737"/>
    </source>
</evidence>
<dbReference type="InterPro" id="IPR001451">
    <property type="entry name" value="Hexapep"/>
</dbReference>
<dbReference type="InterPro" id="IPR018357">
    <property type="entry name" value="Hexapep_transf_CS"/>
</dbReference>
<dbReference type="RefSeq" id="WP_098039262.1">
    <property type="nucleotide sequence ID" value="NZ_CWGJ01000028.1"/>
</dbReference>
<evidence type="ECO:0000313" key="9">
    <source>
        <dbReference type="EMBL" id="CRX39395.1"/>
    </source>
</evidence>
<dbReference type="CDD" id="cd03352">
    <property type="entry name" value="LbH_LpxD"/>
    <property type="match status" value="1"/>
</dbReference>
<protein>
    <recommendedName>
        <fullName evidence="7">UDP-3-O-acylglucosamine N-acyltransferase</fullName>
        <ecNumber evidence="7">2.3.1.191</ecNumber>
    </recommendedName>
</protein>
<dbReference type="Pfam" id="PF00132">
    <property type="entry name" value="Hexapep"/>
    <property type="match status" value="2"/>
</dbReference>
<dbReference type="HAMAP" id="MF_00523">
    <property type="entry name" value="LpxD"/>
    <property type="match status" value="1"/>
</dbReference>
<dbReference type="Pfam" id="PF04613">
    <property type="entry name" value="LpxD"/>
    <property type="match status" value="1"/>
</dbReference>
<dbReference type="Proteomes" id="UP000220251">
    <property type="component" value="Unassembled WGS sequence"/>
</dbReference>
<dbReference type="PANTHER" id="PTHR43378">
    <property type="entry name" value="UDP-3-O-ACYLGLUCOSAMINE N-ACYLTRANSFERASE"/>
    <property type="match status" value="1"/>
</dbReference>
<dbReference type="InterPro" id="IPR011004">
    <property type="entry name" value="Trimer_LpxA-like_sf"/>
</dbReference>
<evidence type="ECO:0000256" key="1">
    <source>
        <dbReference type="ARBA" id="ARBA00022516"/>
    </source>
</evidence>
<reference evidence="10" key="1">
    <citation type="submission" date="2015-06" db="EMBL/GenBank/DDBJ databases">
        <authorList>
            <person name="Bertelli C."/>
        </authorList>
    </citation>
    <scope>NUCLEOTIDE SEQUENCE [LARGE SCALE GENOMIC DNA]</scope>
    <source>
        <strain evidence="10">CRIB-30</strain>
    </source>
</reference>
<dbReference type="PANTHER" id="PTHR43378:SF2">
    <property type="entry name" value="UDP-3-O-ACYLGLUCOSAMINE N-ACYLTRANSFERASE 1, MITOCHONDRIAL-RELATED"/>
    <property type="match status" value="1"/>
</dbReference>
<comment type="pathway">
    <text evidence="7">Bacterial outer membrane biogenesis; LPS lipid A biosynthesis.</text>
</comment>
<evidence type="ECO:0000259" key="8">
    <source>
        <dbReference type="Pfam" id="PF04613"/>
    </source>
</evidence>
<keyword evidence="4 7" id="KW-0677">Repeat</keyword>
<organism evidence="9 10">
    <name type="scientific">Estrella lausannensis</name>
    <dbReference type="NCBI Taxonomy" id="483423"/>
    <lineage>
        <taxon>Bacteria</taxon>
        <taxon>Pseudomonadati</taxon>
        <taxon>Chlamydiota</taxon>
        <taxon>Chlamydiia</taxon>
        <taxon>Parachlamydiales</taxon>
        <taxon>Candidatus Criblamydiaceae</taxon>
        <taxon>Estrella</taxon>
    </lineage>
</organism>
<dbReference type="AlphaFoldDB" id="A0A0H5E7S8"/>
<dbReference type="Gene3D" id="3.40.1390.10">
    <property type="entry name" value="MurE/MurF, N-terminal domain"/>
    <property type="match status" value="1"/>
</dbReference>
<dbReference type="NCBIfam" id="NF002060">
    <property type="entry name" value="PRK00892.1"/>
    <property type="match status" value="1"/>
</dbReference>
<feature type="domain" description="UDP-3-O-[3-hydroxymyristoyl] glucosamine N-acyltransferase non-repeat region" evidence="8">
    <location>
        <begin position="24"/>
        <end position="90"/>
    </location>
</feature>
<dbReference type="SUPFAM" id="SSF51161">
    <property type="entry name" value="Trimeric LpxA-like enzymes"/>
    <property type="match status" value="1"/>
</dbReference>
<dbReference type="GO" id="GO:0009245">
    <property type="term" value="P:lipid A biosynthetic process"/>
    <property type="evidence" value="ECO:0007669"/>
    <property type="project" value="UniProtKB-UniRule"/>
</dbReference>
<keyword evidence="2 7" id="KW-0441">Lipid A biosynthesis</keyword>
<evidence type="ECO:0000256" key="3">
    <source>
        <dbReference type="ARBA" id="ARBA00022679"/>
    </source>
</evidence>
<gene>
    <name evidence="7 9" type="primary">lpxD</name>
    <name evidence="9" type="ORF">ELAC_2074</name>
</gene>
<evidence type="ECO:0000256" key="2">
    <source>
        <dbReference type="ARBA" id="ARBA00022556"/>
    </source>
</evidence>
<dbReference type="OrthoDB" id="9784739at2"/>
<comment type="subunit">
    <text evidence="7">Homotrimer.</text>
</comment>
<name>A0A0H5E7S8_9BACT</name>
<keyword evidence="3 7" id="KW-0808">Transferase</keyword>
<keyword evidence="5 7" id="KW-0443">Lipid metabolism</keyword>
<comment type="catalytic activity">
    <reaction evidence="7">
        <text>a UDP-3-O-[(3R)-3-hydroxyacyl]-alpha-D-glucosamine + a (3R)-hydroxyacyl-[ACP] = a UDP-2-N,3-O-bis[(3R)-3-hydroxyacyl]-alpha-D-glucosamine + holo-[ACP] + H(+)</text>
        <dbReference type="Rhea" id="RHEA:53836"/>
        <dbReference type="Rhea" id="RHEA-COMP:9685"/>
        <dbReference type="Rhea" id="RHEA-COMP:9945"/>
        <dbReference type="ChEBI" id="CHEBI:15378"/>
        <dbReference type="ChEBI" id="CHEBI:64479"/>
        <dbReference type="ChEBI" id="CHEBI:78827"/>
        <dbReference type="ChEBI" id="CHEBI:137740"/>
        <dbReference type="ChEBI" id="CHEBI:137748"/>
        <dbReference type="EC" id="2.3.1.191"/>
    </reaction>
</comment>
<dbReference type="EC" id="2.3.1.191" evidence="7"/>
<keyword evidence="1 7" id="KW-0444">Lipid biosynthesis</keyword>
<dbReference type="EMBL" id="CWGJ01000028">
    <property type="protein sequence ID" value="CRX39395.1"/>
    <property type="molecule type" value="Genomic_DNA"/>
</dbReference>
<sequence length="344" mass="36539">MPKTSYTIRELAELTGSTLIGSKDHVIEGVSDLSSASEHDASFLSNPRYLADLKESRAGVIFVNEEMRAIEGKNLLITKDPSRAFQKVVDLILGAKTVPSAFCGIHETAIVHPTATLGKNVTIAPYAVIDQKTTIGDNSVIGSHAYVGPGTSIGQDCTIHPRVTIRESCRIGNRCIIQPGAVIGSCGFGFVTDKSGKHEKLCQLGNVVLEDDVEIGSNTTIDRARFQSTIVRRGSKIDNLVMIAHGVEIGEDNLIVGQAGIAGSSKTGKRVILAGQTGVVGHIELGDGVVVAAKSGVSKSIMKAGFYGGIPAMPIVEYNRLSVHFRNLGKYAEQLKKLSDRADS</sequence>
<dbReference type="PROSITE" id="PS00101">
    <property type="entry name" value="HEXAPEP_TRANSFERASES"/>
    <property type="match status" value="1"/>
</dbReference>
<dbReference type="GO" id="GO:0016020">
    <property type="term" value="C:membrane"/>
    <property type="evidence" value="ECO:0007669"/>
    <property type="project" value="GOC"/>
</dbReference>
<comment type="function">
    <text evidence="7">Catalyzes the N-acylation of UDP-3-O-acylglucosamine using 3-hydroxyacyl-ACP as the acyl donor. Is involved in the biosynthesis of lipid A, a phosphorylated glycolipid that anchors the lipopolysaccharide to the outer membrane of the cell.</text>
</comment>
<keyword evidence="10" id="KW-1185">Reference proteome</keyword>
<evidence type="ECO:0000313" key="10">
    <source>
        <dbReference type="Proteomes" id="UP000220251"/>
    </source>
</evidence>
<keyword evidence="6 7" id="KW-0012">Acyltransferase</keyword>
<evidence type="ECO:0000256" key="7">
    <source>
        <dbReference type="HAMAP-Rule" id="MF_00523"/>
    </source>
</evidence>